<evidence type="ECO:0000256" key="1">
    <source>
        <dbReference type="ARBA" id="ARBA00022490"/>
    </source>
</evidence>
<dbReference type="GO" id="GO:0070930">
    <property type="term" value="P:trans-translation-dependent protein tagging"/>
    <property type="evidence" value="ECO:0007669"/>
    <property type="project" value="TreeGrafter"/>
</dbReference>
<dbReference type="CDD" id="cd09294">
    <property type="entry name" value="SmpB"/>
    <property type="match status" value="1"/>
</dbReference>
<dbReference type="SUPFAM" id="SSF74982">
    <property type="entry name" value="Small protein B (SmpB)"/>
    <property type="match status" value="1"/>
</dbReference>
<dbReference type="Gene3D" id="2.40.280.10">
    <property type="match status" value="1"/>
</dbReference>
<evidence type="ECO:0000313" key="5">
    <source>
        <dbReference type="EMBL" id="PIT86797.1"/>
    </source>
</evidence>
<comment type="caution">
    <text evidence="5">The sequence shown here is derived from an EMBL/GenBank/DDBJ whole genome shotgun (WGS) entry which is preliminary data.</text>
</comment>
<organism evidence="5 6">
    <name type="scientific">Candidatus Magasanikbacteria bacterium CG10_big_fil_rev_8_21_14_0_10_43_6</name>
    <dbReference type="NCBI Taxonomy" id="1974650"/>
    <lineage>
        <taxon>Bacteria</taxon>
        <taxon>Candidatus Magasanikiibacteriota</taxon>
    </lineage>
</organism>
<feature type="region of interest" description="Disordered" evidence="4">
    <location>
        <begin position="129"/>
        <end position="149"/>
    </location>
</feature>
<proteinExistence type="inferred from homology"/>
<dbReference type="Proteomes" id="UP000229362">
    <property type="component" value="Unassembled WGS sequence"/>
</dbReference>
<keyword evidence="1 3" id="KW-0963">Cytoplasm</keyword>
<dbReference type="PANTHER" id="PTHR30308">
    <property type="entry name" value="TMRNA-BINDING COMPONENT OF TRANS-TRANSLATION TAGGING COMPLEX"/>
    <property type="match status" value="1"/>
</dbReference>
<sequence>MPTYATNKKARFEYDILETLEAGLVLTGQEVKSLRTKNTKLLGSFITFHNTDAFVTNLHIPTYPYAGHLPNYDPERSRKLLLKKKEIAYLRGKSAEKGLTIIPLSIYTKGRVIKLQIAIVRGKKLHDKRRTIKDRDQKRESRRALKGDY</sequence>
<dbReference type="EMBL" id="PFBZ01000052">
    <property type="protein sequence ID" value="PIT86797.1"/>
    <property type="molecule type" value="Genomic_DNA"/>
</dbReference>
<dbReference type="PANTHER" id="PTHR30308:SF2">
    <property type="entry name" value="SSRA-BINDING PROTEIN"/>
    <property type="match status" value="1"/>
</dbReference>
<reference evidence="6" key="1">
    <citation type="submission" date="2017-09" db="EMBL/GenBank/DDBJ databases">
        <title>Depth-based differentiation of microbial function through sediment-hosted aquifers and enrichment of novel symbionts in the deep terrestrial subsurface.</title>
        <authorList>
            <person name="Probst A.J."/>
            <person name="Ladd B."/>
            <person name="Jarett J.K."/>
            <person name="Geller-Mcgrath D.E."/>
            <person name="Sieber C.M.K."/>
            <person name="Emerson J.B."/>
            <person name="Anantharaman K."/>
            <person name="Thomas B.C."/>
            <person name="Malmstrom R."/>
            <person name="Stieglmeier M."/>
            <person name="Klingl A."/>
            <person name="Woyke T."/>
            <person name="Ryan C.M."/>
            <person name="Banfield J.F."/>
        </authorList>
    </citation>
    <scope>NUCLEOTIDE SEQUENCE [LARGE SCALE GENOMIC DNA]</scope>
</reference>
<evidence type="ECO:0000313" key="6">
    <source>
        <dbReference type="Proteomes" id="UP000229362"/>
    </source>
</evidence>
<dbReference type="PROSITE" id="PS01317">
    <property type="entry name" value="SSRP"/>
    <property type="match status" value="1"/>
</dbReference>
<dbReference type="InterPro" id="IPR000037">
    <property type="entry name" value="SsrA-bd_prot"/>
</dbReference>
<dbReference type="GO" id="GO:0005829">
    <property type="term" value="C:cytosol"/>
    <property type="evidence" value="ECO:0007669"/>
    <property type="project" value="TreeGrafter"/>
</dbReference>
<protein>
    <recommendedName>
        <fullName evidence="3">SsrA-binding protein</fullName>
    </recommendedName>
    <alternativeName>
        <fullName evidence="3">Small protein B</fullName>
    </alternativeName>
</protein>
<comment type="function">
    <text evidence="3">Required for rescue of stalled ribosomes mediated by trans-translation. Binds to transfer-messenger RNA (tmRNA), required for stable association of tmRNA with ribosomes. tmRNA and SmpB together mimic tRNA shape, replacing the anticodon stem-loop with SmpB. tmRNA is encoded by the ssrA gene; the 2 termini fold to resemble tRNA(Ala) and it encodes a 'tag peptide', a short internal open reading frame. During trans-translation Ala-aminoacylated tmRNA acts like a tRNA, entering the A-site of stalled ribosomes, displacing the stalled mRNA. The ribosome then switches to translate the ORF on the tmRNA; the nascent peptide is terminated with the 'tag peptide' encoded by the tmRNA and targeted for degradation. The ribosome is freed to recommence translation, which seems to be the essential function of trans-translation.</text>
</comment>
<keyword evidence="2 3" id="KW-0694">RNA-binding</keyword>
<evidence type="ECO:0000256" key="3">
    <source>
        <dbReference type="HAMAP-Rule" id="MF_00023"/>
    </source>
</evidence>
<feature type="compositionally biased region" description="Basic and acidic residues" evidence="4">
    <location>
        <begin position="133"/>
        <end position="149"/>
    </location>
</feature>
<evidence type="ECO:0000256" key="2">
    <source>
        <dbReference type="ARBA" id="ARBA00022884"/>
    </source>
</evidence>
<dbReference type="GO" id="GO:0070929">
    <property type="term" value="P:trans-translation"/>
    <property type="evidence" value="ECO:0007669"/>
    <property type="project" value="UniProtKB-UniRule"/>
</dbReference>
<dbReference type="AlphaFoldDB" id="A0A2M6W1W4"/>
<dbReference type="InterPro" id="IPR023620">
    <property type="entry name" value="SmpB"/>
</dbReference>
<comment type="subcellular location">
    <subcellularLocation>
        <location evidence="3">Cytoplasm</location>
    </subcellularLocation>
    <text evidence="3">The tmRNA-SmpB complex associates with stalled 70S ribosomes.</text>
</comment>
<evidence type="ECO:0000256" key="4">
    <source>
        <dbReference type="SAM" id="MobiDB-lite"/>
    </source>
</evidence>
<dbReference type="NCBIfam" id="NF003843">
    <property type="entry name" value="PRK05422.1"/>
    <property type="match status" value="1"/>
</dbReference>
<name>A0A2M6W1W4_9BACT</name>
<accession>A0A2M6W1W4</accession>
<dbReference type="Pfam" id="PF01668">
    <property type="entry name" value="SmpB"/>
    <property type="match status" value="1"/>
</dbReference>
<comment type="similarity">
    <text evidence="3">Belongs to the SmpB family.</text>
</comment>
<dbReference type="InterPro" id="IPR020081">
    <property type="entry name" value="SsrA-bd_prot_CS"/>
</dbReference>
<dbReference type="GO" id="GO:0003723">
    <property type="term" value="F:RNA binding"/>
    <property type="evidence" value="ECO:0007669"/>
    <property type="project" value="UniProtKB-UniRule"/>
</dbReference>
<dbReference type="NCBIfam" id="TIGR00086">
    <property type="entry name" value="smpB"/>
    <property type="match status" value="1"/>
</dbReference>
<gene>
    <name evidence="3" type="primary">smpB</name>
    <name evidence="5" type="ORF">COU33_01165</name>
</gene>
<dbReference type="HAMAP" id="MF_00023">
    <property type="entry name" value="SmpB"/>
    <property type="match status" value="1"/>
</dbReference>